<gene>
    <name evidence="2" type="ORF">G5I_14744</name>
</gene>
<dbReference type="AlphaFoldDB" id="F4X8K5"/>
<proteinExistence type="predicted"/>
<protein>
    <submittedName>
        <fullName evidence="2">Uncharacterized protein</fullName>
    </submittedName>
</protein>
<name>F4X8K5_ACREC</name>
<accession>F4X8K5</accession>
<reference evidence="2" key="1">
    <citation type="submission" date="2011-02" db="EMBL/GenBank/DDBJ databases">
        <title>The genome of the leaf-cutting ant Acromyrmex echinatior suggests key adaptations to social evolution and fungus farming.</title>
        <authorList>
            <person name="Nygaard S."/>
            <person name="Zhang G."/>
        </authorList>
    </citation>
    <scope>NUCLEOTIDE SEQUENCE</scope>
</reference>
<dbReference type="EMBL" id="GL888932">
    <property type="protein sequence ID" value="EGI57274.1"/>
    <property type="molecule type" value="Genomic_DNA"/>
</dbReference>
<keyword evidence="3" id="KW-1185">Reference proteome</keyword>
<organism evidence="3">
    <name type="scientific">Acromyrmex echinatior</name>
    <name type="common">Panamanian leafcutter ant</name>
    <name type="synonym">Acromyrmex octospinosus echinatior</name>
    <dbReference type="NCBI Taxonomy" id="103372"/>
    <lineage>
        <taxon>Eukaryota</taxon>
        <taxon>Metazoa</taxon>
        <taxon>Ecdysozoa</taxon>
        <taxon>Arthropoda</taxon>
        <taxon>Hexapoda</taxon>
        <taxon>Insecta</taxon>
        <taxon>Pterygota</taxon>
        <taxon>Neoptera</taxon>
        <taxon>Endopterygota</taxon>
        <taxon>Hymenoptera</taxon>
        <taxon>Apocrita</taxon>
        <taxon>Aculeata</taxon>
        <taxon>Formicoidea</taxon>
        <taxon>Formicidae</taxon>
        <taxon>Myrmicinae</taxon>
        <taxon>Acromyrmex</taxon>
    </lineage>
</organism>
<feature type="compositionally biased region" description="Basic and acidic residues" evidence="1">
    <location>
        <begin position="338"/>
        <end position="354"/>
    </location>
</feature>
<dbReference type="Proteomes" id="UP000007755">
    <property type="component" value="Unassembled WGS sequence"/>
</dbReference>
<evidence type="ECO:0000313" key="2">
    <source>
        <dbReference type="EMBL" id="EGI57274.1"/>
    </source>
</evidence>
<evidence type="ECO:0000256" key="1">
    <source>
        <dbReference type="SAM" id="MobiDB-lite"/>
    </source>
</evidence>
<dbReference type="InParanoid" id="F4X8K5"/>
<evidence type="ECO:0000313" key="3">
    <source>
        <dbReference type="Proteomes" id="UP000007755"/>
    </source>
</evidence>
<feature type="region of interest" description="Disordered" evidence="1">
    <location>
        <begin position="334"/>
        <end position="355"/>
    </location>
</feature>
<sequence length="395" mass="44481">MAEEKRKISAPSICAHGMGSSLDVPAICMRRKRGLSFRGFGLTYSAHKAAFLDALREIDGVIKLWIRVERERMIFRTSLLIATLKTYESSSLPTIDTTPLVRRRHRLIRLGSTLSALEQALKSEVESLQREPARYHPNFRSARRWHALGHTTRWLNIVQGKDIVVDPSRPAVGALIPVEARSRLDGQGGFRAGMKGRRIKATRYGECRARDTWVGNAGVAMEQPLRYSTPEVPHGTPGLGRAWHSIEHPRNDPDSSLPVPLWHQKDLFLAGLVPSVSIVHDGKESRKRAASEINASDEWRQVRGNGRHDDYDEDVATANHYAKRRLKTPLTPQFRQRGAQDRRWATSDDKDPFPEFKPTPSHPYSFFFIHAGGVKAIYTRPPPVPIFGDVDLGNS</sequence>